<dbReference type="PANTHER" id="PTHR33734:SF22">
    <property type="entry name" value="MEMBRANE-BOUND LYTIC MUREIN TRANSGLYCOSYLASE D"/>
    <property type="match status" value="1"/>
</dbReference>
<keyword evidence="5" id="KW-1185">Reference proteome</keyword>
<dbReference type="PROSITE" id="PS51782">
    <property type="entry name" value="LYSM"/>
    <property type="match status" value="1"/>
</dbReference>
<keyword evidence="1" id="KW-0175">Coiled coil</keyword>
<dbReference type="InterPro" id="IPR018392">
    <property type="entry name" value="LysM"/>
</dbReference>
<evidence type="ECO:0000313" key="4">
    <source>
        <dbReference type="EMBL" id="WRQ88201.1"/>
    </source>
</evidence>
<reference evidence="4 5" key="1">
    <citation type="submission" date="2021-08" db="EMBL/GenBank/DDBJ databases">
        <authorList>
            <person name="Zhang D."/>
            <person name="Zhang A."/>
            <person name="Wang L."/>
        </authorList>
    </citation>
    <scope>NUCLEOTIDE SEQUENCE [LARGE SCALE GENOMIC DNA]</scope>
    <source>
        <strain evidence="4 5">WL0086</strain>
    </source>
</reference>
<feature type="signal peptide" evidence="2">
    <location>
        <begin position="1"/>
        <end position="20"/>
    </location>
</feature>
<dbReference type="Pfam" id="PF01476">
    <property type="entry name" value="LysM"/>
    <property type="match status" value="1"/>
</dbReference>
<evidence type="ECO:0000256" key="2">
    <source>
        <dbReference type="SAM" id="SignalP"/>
    </source>
</evidence>
<evidence type="ECO:0000259" key="3">
    <source>
        <dbReference type="PROSITE" id="PS51782"/>
    </source>
</evidence>
<dbReference type="CDD" id="cd00118">
    <property type="entry name" value="LysM"/>
    <property type="match status" value="1"/>
</dbReference>
<gene>
    <name evidence="4" type="ORF">K1X11_002200</name>
</gene>
<dbReference type="RefSeq" id="WP_221028770.1">
    <property type="nucleotide sequence ID" value="NZ_CP139781.1"/>
</dbReference>
<feature type="coiled-coil region" evidence="1">
    <location>
        <begin position="39"/>
        <end position="90"/>
    </location>
</feature>
<evidence type="ECO:0000313" key="5">
    <source>
        <dbReference type="Proteomes" id="UP000738431"/>
    </source>
</evidence>
<reference evidence="4 5" key="2">
    <citation type="submission" date="2023-12" db="EMBL/GenBank/DDBJ databases">
        <title>Description of an unclassified Opitutus bacterium of Verrucomicrobiota.</title>
        <authorList>
            <person name="Zhang D.-F."/>
        </authorList>
    </citation>
    <scope>NUCLEOTIDE SEQUENCE [LARGE SCALE GENOMIC DNA]</scope>
    <source>
        <strain evidence="4 5">WL0086</strain>
    </source>
</reference>
<proteinExistence type="predicted"/>
<keyword evidence="2" id="KW-0732">Signal</keyword>
<feature type="chain" id="PRO_5047117335" evidence="2">
    <location>
        <begin position="21"/>
        <end position="192"/>
    </location>
</feature>
<name>A0ABZ1C9P9_9BACT</name>
<accession>A0ABZ1C9P9</accession>
<dbReference type="InterPro" id="IPR036779">
    <property type="entry name" value="LysM_dom_sf"/>
</dbReference>
<sequence length="192" mass="20929">MIKRALIGLLSLTLCAVSWAQYPAQNNLGSQVAGLREDVRILVERVGQMALRIEQLERENARLLSATDGLDSTYATVRQLNDAVAELTQQISSGDATSRAQAAKAVQELARQVNVSMDGLAKDLNARRQVTAPTFNDDFPKEGIRYTVEKGDTLSSIASRFGSTVKDIQNANRITDPRKVQVGQTLFIPGAQ</sequence>
<feature type="domain" description="LysM" evidence="3">
    <location>
        <begin position="144"/>
        <end position="188"/>
    </location>
</feature>
<dbReference type="PANTHER" id="PTHR33734">
    <property type="entry name" value="LYSM DOMAIN-CONTAINING GPI-ANCHORED PROTEIN 2"/>
    <property type="match status" value="1"/>
</dbReference>
<dbReference type="Proteomes" id="UP000738431">
    <property type="component" value="Chromosome"/>
</dbReference>
<organism evidence="4 5">
    <name type="scientific">Actomonas aquatica</name>
    <dbReference type="NCBI Taxonomy" id="2866162"/>
    <lineage>
        <taxon>Bacteria</taxon>
        <taxon>Pseudomonadati</taxon>
        <taxon>Verrucomicrobiota</taxon>
        <taxon>Opitutia</taxon>
        <taxon>Opitutales</taxon>
        <taxon>Opitutaceae</taxon>
        <taxon>Actomonas</taxon>
    </lineage>
</organism>
<evidence type="ECO:0000256" key="1">
    <source>
        <dbReference type="SAM" id="Coils"/>
    </source>
</evidence>
<dbReference type="EMBL" id="CP139781">
    <property type="protein sequence ID" value="WRQ88201.1"/>
    <property type="molecule type" value="Genomic_DNA"/>
</dbReference>
<protein>
    <submittedName>
        <fullName evidence="4">LysM peptidoglycan-binding domain-containing protein</fullName>
    </submittedName>
</protein>
<dbReference type="Gene3D" id="3.10.350.10">
    <property type="entry name" value="LysM domain"/>
    <property type="match status" value="1"/>
</dbReference>
<dbReference type="SMART" id="SM00257">
    <property type="entry name" value="LysM"/>
    <property type="match status" value="1"/>
</dbReference>
<dbReference type="SUPFAM" id="SSF54106">
    <property type="entry name" value="LysM domain"/>
    <property type="match status" value="1"/>
</dbReference>